<evidence type="ECO:0000313" key="2">
    <source>
        <dbReference type="Proteomes" id="UP000288805"/>
    </source>
</evidence>
<proteinExistence type="predicted"/>
<accession>A0A438I564</accession>
<reference evidence="1 2" key="1">
    <citation type="journal article" date="2018" name="PLoS Genet.">
        <title>Population sequencing reveals clonal diversity and ancestral inbreeding in the grapevine cultivar Chardonnay.</title>
        <authorList>
            <person name="Roach M.J."/>
            <person name="Johnson D.L."/>
            <person name="Bohlmann J."/>
            <person name="van Vuuren H.J."/>
            <person name="Jones S.J."/>
            <person name="Pretorius I.S."/>
            <person name="Schmidt S.A."/>
            <person name="Borneman A.R."/>
        </authorList>
    </citation>
    <scope>NUCLEOTIDE SEQUENCE [LARGE SCALE GENOMIC DNA]</scope>
    <source>
        <strain evidence="2">cv. Chardonnay</strain>
        <tissue evidence="1">Leaf</tissue>
    </source>
</reference>
<evidence type="ECO:0000313" key="1">
    <source>
        <dbReference type="EMBL" id="RVW91843.1"/>
    </source>
</evidence>
<protein>
    <submittedName>
        <fullName evidence="1">Uncharacterized protein</fullName>
    </submittedName>
</protein>
<organism evidence="1 2">
    <name type="scientific">Vitis vinifera</name>
    <name type="common">Grape</name>
    <dbReference type="NCBI Taxonomy" id="29760"/>
    <lineage>
        <taxon>Eukaryota</taxon>
        <taxon>Viridiplantae</taxon>
        <taxon>Streptophyta</taxon>
        <taxon>Embryophyta</taxon>
        <taxon>Tracheophyta</taxon>
        <taxon>Spermatophyta</taxon>
        <taxon>Magnoliopsida</taxon>
        <taxon>eudicotyledons</taxon>
        <taxon>Gunneridae</taxon>
        <taxon>Pentapetalae</taxon>
        <taxon>rosids</taxon>
        <taxon>Vitales</taxon>
        <taxon>Vitaceae</taxon>
        <taxon>Viteae</taxon>
        <taxon>Vitis</taxon>
    </lineage>
</organism>
<name>A0A438I564_VITVI</name>
<comment type="caution">
    <text evidence="1">The sequence shown here is derived from an EMBL/GenBank/DDBJ whole genome shotgun (WGS) entry which is preliminary data.</text>
</comment>
<dbReference type="AlphaFoldDB" id="A0A438I564"/>
<sequence>MLSDLLHPIPSLGVDNIERLLSPVLRRFVYAYVYGPPCTAEGRASCDLLLEEFVVKKVILGFLHVRCYRKTLLSKSLEQCDGHLDCRLKKGGEKRNILSNGCGFFRWKVLVWSGFEDLRDFSQQGQGESVRNSLRKGPQHLFLGRSVVGGWQLLARKLRSLGFSLSQKGEESSNSSSRGRGLKGVSVGKEDPLVEAEFSGYAELRNVVWLEIEKGVIDSNKEEELGGEMGGLSDQPPNLNSLKSWAQSRVKWFKGKCLLLDWWNPSVGCLIEDRKSQEVWVRILGLPLHLWGMSFFKNLGETCDRFVGVDEDTVERQNLYPIVVGDTPWINEVQPSWCCKGRGGKDEGEVRSRALPRVAEVCSGKEDG</sequence>
<dbReference type="EMBL" id="QGNW01000141">
    <property type="protein sequence ID" value="RVW91843.1"/>
    <property type="molecule type" value="Genomic_DNA"/>
</dbReference>
<dbReference type="PANTHER" id="PTHR34427:SF5">
    <property type="entry name" value="DUF4283 DOMAIN-CONTAINING PROTEIN"/>
    <property type="match status" value="1"/>
</dbReference>
<dbReference type="PANTHER" id="PTHR34427">
    <property type="entry name" value="DUF4283 DOMAIN PROTEIN"/>
    <property type="match status" value="1"/>
</dbReference>
<gene>
    <name evidence="1" type="ORF">CK203_030132</name>
</gene>
<dbReference type="Proteomes" id="UP000288805">
    <property type="component" value="Unassembled WGS sequence"/>
</dbReference>